<evidence type="ECO:0008006" key="4">
    <source>
        <dbReference type="Google" id="ProtNLM"/>
    </source>
</evidence>
<dbReference type="EMBL" id="MKWS01000001">
    <property type="protein sequence ID" value="RVD79947.1"/>
    <property type="molecule type" value="Genomic_DNA"/>
</dbReference>
<name>A0AA94EVB4_9PSED</name>
<dbReference type="RefSeq" id="WP_127647586.1">
    <property type="nucleotide sequence ID" value="NZ_MKWS01000001.1"/>
</dbReference>
<feature type="signal peptide" evidence="1">
    <location>
        <begin position="1"/>
        <end position="16"/>
    </location>
</feature>
<keyword evidence="1" id="KW-0732">Signal</keyword>
<dbReference type="Proteomes" id="UP000288002">
    <property type="component" value="Unassembled WGS sequence"/>
</dbReference>
<feature type="chain" id="PRO_5041731927" description="Halovibrin HvnA" evidence="1">
    <location>
        <begin position="17"/>
        <end position="305"/>
    </location>
</feature>
<dbReference type="AlphaFoldDB" id="A0AA94EVB4"/>
<dbReference type="PROSITE" id="PS51257">
    <property type="entry name" value="PROKAR_LIPOPROTEIN"/>
    <property type="match status" value="1"/>
</dbReference>
<evidence type="ECO:0000313" key="3">
    <source>
        <dbReference type="Proteomes" id="UP000288002"/>
    </source>
</evidence>
<sequence length="305" mass="33476">MNRNLALVLMLSVALAGCLSPEQTQVKTQSDIDVASVNSNTVRGGPEVAAALTARYNDVRVNCGSESMPAFLCRGIILRSTVPSTNYKAWNPSPHSQTSGGVSFSYLSKDAKFTGLVFGQKNGYIFYPVLNRPVGTRQIEVLCAFPIDGGTTLRDKPGCGAHPSEPIGSRRCQTVGTTTAEEWVARWNQYKMAYYMCSFDVRDQMDNLAADSFYQSIRAHQLANFFAGPHDYIELILATWPQNIPRELPIQAFFYLEGGLAGAQFDQNDFYNSTGGTIIPIIKIILPASPADDAGFRYFPADQVK</sequence>
<protein>
    <recommendedName>
        <fullName evidence="4">Halovibrin HvnA</fullName>
    </recommendedName>
</protein>
<evidence type="ECO:0000256" key="1">
    <source>
        <dbReference type="SAM" id="SignalP"/>
    </source>
</evidence>
<proteinExistence type="predicted"/>
<reference evidence="2 3" key="1">
    <citation type="submission" date="2016-10" db="EMBL/GenBank/DDBJ databases">
        <title>Search of new enzymes for the oxidation of sulfur compounds.</title>
        <authorList>
            <person name="Novo A."/>
            <person name="Moreira I.S."/>
            <person name="Castro P.M."/>
        </authorList>
    </citation>
    <scope>NUCLEOTIDE SEQUENCE [LARGE SCALE GENOMIC DNA]</scope>
    <source>
        <strain evidence="2 3">A9</strain>
    </source>
</reference>
<accession>A0AA94EVB4</accession>
<comment type="caution">
    <text evidence="2">The sequence shown here is derived from an EMBL/GenBank/DDBJ whole genome shotgun (WGS) entry which is preliminary data.</text>
</comment>
<organism evidence="2 3">
    <name type="scientific">Pseudomonas koreensis</name>
    <dbReference type="NCBI Taxonomy" id="198620"/>
    <lineage>
        <taxon>Bacteria</taxon>
        <taxon>Pseudomonadati</taxon>
        <taxon>Pseudomonadota</taxon>
        <taxon>Gammaproteobacteria</taxon>
        <taxon>Pseudomonadales</taxon>
        <taxon>Pseudomonadaceae</taxon>
        <taxon>Pseudomonas</taxon>
    </lineage>
</organism>
<evidence type="ECO:0000313" key="2">
    <source>
        <dbReference type="EMBL" id="RVD79947.1"/>
    </source>
</evidence>
<gene>
    <name evidence="2" type="ORF">A9HBioS_0471</name>
</gene>